<comment type="similarity">
    <text evidence="2">Belongs to the membrane fusion protein (MFP) (TC 8.A.1) family.</text>
</comment>
<evidence type="ECO:0000256" key="2">
    <source>
        <dbReference type="ARBA" id="ARBA00009477"/>
    </source>
</evidence>
<evidence type="ECO:0000256" key="4">
    <source>
        <dbReference type="SAM" id="SignalP"/>
    </source>
</evidence>
<keyword evidence="10" id="KW-1185">Reference proteome</keyword>
<dbReference type="Gene3D" id="2.40.30.170">
    <property type="match status" value="1"/>
</dbReference>
<dbReference type="AlphaFoldDB" id="A0A388SAJ9"/>
<dbReference type="Pfam" id="PF25967">
    <property type="entry name" value="RND-MFP_C"/>
    <property type="match status" value="1"/>
</dbReference>
<dbReference type="GO" id="GO:0046677">
    <property type="term" value="P:response to antibiotic"/>
    <property type="evidence" value="ECO:0007669"/>
    <property type="project" value="TreeGrafter"/>
</dbReference>
<protein>
    <submittedName>
        <fullName evidence="9">MexX family efflux pump subunit</fullName>
    </submittedName>
</protein>
<feature type="signal peptide" evidence="4">
    <location>
        <begin position="1"/>
        <end position="29"/>
    </location>
</feature>
<dbReference type="Proteomes" id="UP000266091">
    <property type="component" value="Unassembled WGS sequence"/>
</dbReference>
<proteinExistence type="inferred from homology"/>
<feature type="domain" description="Multidrug resistance protein MdtA-like C-terminal permuted SH3" evidence="8">
    <location>
        <begin position="317"/>
        <end position="379"/>
    </location>
</feature>
<evidence type="ECO:0000313" key="9">
    <source>
        <dbReference type="EMBL" id="GBO93236.1"/>
    </source>
</evidence>
<evidence type="ECO:0000259" key="7">
    <source>
        <dbReference type="Pfam" id="PF25944"/>
    </source>
</evidence>
<name>A0A388SAJ9_9BURK</name>
<sequence>MGIMQMKVRQISKFTALALSVIAAVSMTAGCSKQSAGPGAGAAAAAAHAVPVNVVTVEPHPVQVQEQISGRTVSYRIAEVRPQVNGVLQKRLFTEGQMVKAGQPLYQIDASVYNANVQSAKASLAQAEAALALARANAARSATLVKENAVSKQSDDTAQAQVRTDEAAVKAARAALTNAQINVQYTYVRAPISGRVSISEVTPGALMTAYQSQRMTVIHQLDPIYVDVQRTTAELLKLREELASGRLKKLSDGSTPVKIMLEDGTVYPITGKLTFQGVSVGTDTGTVTLRAEFPNPKGTLLPGMYVRAVLPSGDIPQAITLNQHAVMRDMRGDPYVFVVNKDNKVEQRAIKTGEAIGDQWIVNSGLNAGDRVIVEGIGKVRPGALVAPSEGSAAASAPAASAPASAPASSAAAQTASH</sequence>
<dbReference type="GO" id="GO:0005886">
    <property type="term" value="C:plasma membrane"/>
    <property type="evidence" value="ECO:0007669"/>
    <property type="project" value="UniProtKB-SubCell"/>
</dbReference>
<dbReference type="SUPFAM" id="SSF111369">
    <property type="entry name" value="HlyD-like secretion proteins"/>
    <property type="match status" value="1"/>
</dbReference>
<dbReference type="Gene3D" id="2.40.420.20">
    <property type="match status" value="1"/>
</dbReference>
<reference evidence="9 10" key="1">
    <citation type="journal article" date="2018" name="Int. J. Syst. Evol. Microbiol.">
        <title>Mesosutterella multiformis gen. nov., sp. nov., a member of the family Sutterellaceae and Sutterella megalosphaeroides sp. nov., isolated from human faeces.</title>
        <authorList>
            <person name="Sakamoto M."/>
            <person name="Ikeyama N."/>
            <person name="Kunihiro T."/>
            <person name="Iino T."/>
            <person name="Yuki M."/>
            <person name="Ohkuma M."/>
        </authorList>
    </citation>
    <scope>NUCLEOTIDE SEQUENCE [LARGE SCALE GENOMIC DNA]</scope>
    <source>
        <strain evidence="9 10">4NBBH2</strain>
    </source>
</reference>
<evidence type="ECO:0000313" key="10">
    <source>
        <dbReference type="Proteomes" id="UP000266091"/>
    </source>
</evidence>
<evidence type="ECO:0000259" key="8">
    <source>
        <dbReference type="Pfam" id="PF25967"/>
    </source>
</evidence>
<dbReference type="Pfam" id="PF25876">
    <property type="entry name" value="HH_MFP_RND"/>
    <property type="match status" value="1"/>
</dbReference>
<dbReference type="FunFam" id="2.40.420.20:FF:000001">
    <property type="entry name" value="Efflux RND transporter periplasmic adaptor subunit"/>
    <property type="match status" value="1"/>
</dbReference>
<evidence type="ECO:0000256" key="1">
    <source>
        <dbReference type="ARBA" id="ARBA00004196"/>
    </source>
</evidence>
<dbReference type="InterPro" id="IPR058625">
    <property type="entry name" value="MdtA-like_BSH"/>
</dbReference>
<comment type="subcellular location">
    <subcellularLocation>
        <location evidence="1">Cell envelope</location>
    </subcellularLocation>
</comment>
<accession>A0A388SAJ9</accession>
<gene>
    <name evidence="9" type="ORF">MESMUL_05900</name>
</gene>
<dbReference type="InterPro" id="IPR058626">
    <property type="entry name" value="MdtA-like_b-barrel"/>
</dbReference>
<dbReference type="PANTHER" id="PTHR30158:SF3">
    <property type="entry name" value="MULTIDRUG EFFLUX PUMP SUBUNIT ACRA-RELATED"/>
    <property type="match status" value="1"/>
</dbReference>
<organism evidence="9 10">
    <name type="scientific">Mesosutterella multiformis</name>
    <dbReference type="NCBI Taxonomy" id="2259133"/>
    <lineage>
        <taxon>Bacteria</taxon>
        <taxon>Pseudomonadati</taxon>
        <taxon>Pseudomonadota</taxon>
        <taxon>Betaproteobacteria</taxon>
        <taxon>Burkholderiales</taxon>
        <taxon>Sutterellaceae</taxon>
        <taxon>Mesosutterella</taxon>
    </lineage>
</organism>
<feature type="domain" description="Multidrug resistance protein MdtA-like alpha-helical hairpin" evidence="5">
    <location>
        <begin position="117"/>
        <end position="186"/>
    </location>
</feature>
<dbReference type="PROSITE" id="PS51257">
    <property type="entry name" value="PROKAR_LIPOPROTEIN"/>
    <property type="match status" value="1"/>
</dbReference>
<dbReference type="Pfam" id="PF25944">
    <property type="entry name" value="Beta-barrel_RND"/>
    <property type="match status" value="1"/>
</dbReference>
<dbReference type="GO" id="GO:0022857">
    <property type="term" value="F:transmembrane transporter activity"/>
    <property type="evidence" value="ECO:0007669"/>
    <property type="project" value="InterPro"/>
</dbReference>
<feature type="domain" description="Multidrug resistance protein MdtA-like barrel-sandwich hybrid" evidence="6">
    <location>
        <begin position="76"/>
        <end position="218"/>
    </location>
</feature>
<dbReference type="EMBL" id="BGZJ01000001">
    <property type="protein sequence ID" value="GBO93236.1"/>
    <property type="molecule type" value="Genomic_DNA"/>
</dbReference>
<dbReference type="PANTHER" id="PTHR30158">
    <property type="entry name" value="ACRA/E-RELATED COMPONENT OF DRUG EFFLUX TRANSPORTER"/>
    <property type="match status" value="1"/>
</dbReference>
<comment type="caution">
    <text evidence="9">The sequence shown here is derived from an EMBL/GenBank/DDBJ whole genome shotgun (WGS) entry which is preliminary data.</text>
</comment>
<dbReference type="Gene3D" id="2.40.50.100">
    <property type="match status" value="1"/>
</dbReference>
<evidence type="ECO:0000256" key="3">
    <source>
        <dbReference type="SAM" id="MobiDB-lite"/>
    </source>
</evidence>
<keyword evidence="4" id="KW-0732">Signal</keyword>
<evidence type="ECO:0000259" key="5">
    <source>
        <dbReference type="Pfam" id="PF25876"/>
    </source>
</evidence>
<feature type="domain" description="Multidrug resistance protein MdtA-like beta-barrel" evidence="7">
    <location>
        <begin position="223"/>
        <end position="310"/>
    </location>
</feature>
<feature type="chain" id="PRO_5017212859" evidence="4">
    <location>
        <begin position="30"/>
        <end position="418"/>
    </location>
</feature>
<dbReference type="InterPro" id="IPR058627">
    <property type="entry name" value="MdtA-like_C"/>
</dbReference>
<dbReference type="NCBIfam" id="TIGR01730">
    <property type="entry name" value="RND_mfp"/>
    <property type="match status" value="1"/>
</dbReference>
<evidence type="ECO:0000259" key="6">
    <source>
        <dbReference type="Pfam" id="PF25917"/>
    </source>
</evidence>
<dbReference type="InterPro" id="IPR058624">
    <property type="entry name" value="MdtA-like_HH"/>
</dbReference>
<dbReference type="Gene3D" id="1.10.287.470">
    <property type="entry name" value="Helix hairpin bin"/>
    <property type="match status" value="1"/>
</dbReference>
<dbReference type="InterPro" id="IPR006143">
    <property type="entry name" value="RND_pump_MFP"/>
</dbReference>
<feature type="region of interest" description="Disordered" evidence="3">
    <location>
        <begin position="391"/>
        <end position="418"/>
    </location>
</feature>
<dbReference type="Pfam" id="PF25917">
    <property type="entry name" value="BSH_RND"/>
    <property type="match status" value="1"/>
</dbReference>